<dbReference type="EMBL" id="KN847483">
    <property type="protein sequence ID" value="KIX00180.1"/>
    <property type="molecule type" value="Genomic_DNA"/>
</dbReference>
<evidence type="ECO:0000256" key="1">
    <source>
        <dbReference type="SAM" id="MobiDB-lite"/>
    </source>
</evidence>
<name>A0A0D2ITW0_9EURO</name>
<evidence type="ECO:0000313" key="2">
    <source>
        <dbReference type="EMBL" id="KIX00180.1"/>
    </source>
</evidence>
<organism evidence="2 3">
    <name type="scientific">Rhinocladiella mackenziei CBS 650.93</name>
    <dbReference type="NCBI Taxonomy" id="1442369"/>
    <lineage>
        <taxon>Eukaryota</taxon>
        <taxon>Fungi</taxon>
        <taxon>Dikarya</taxon>
        <taxon>Ascomycota</taxon>
        <taxon>Pezizomycotina</taxon>
        <taxon>Eurotiomycetes</taxon>
        <taxon>Chaetothyriomycetidae</taxon>
        <taxon>Chaetothyriales</taxon>
        <taxon>Herpotrichiellaceae</taxon>
        <taxon>Rhinocladiella</taxon>
    </lineage>
</organism>
<sequence length="143" mass="15546">MTKSTVTYGRGGAGNVTNKTDASPAFEPQSTPTLKSKTYTTGRGGTGNMTKNDFEHPEAARRSQDVEIPGIILPEGSHHTGRGGAANTYTPTENEKREARTHNEKVRSESFNRDGSKERTRIRAIADKAKDTLTGQHSSEREA</sequence>
<dbReference type="RefSeq" id="XP_013267316.1">
    <property type="nucleotide sequence ID" value="XM_013411862.1"/>
</dbReference>
<feature type="compositionally biased region" description="Basic and acidic residues" evidence="1">
    <location>
        <begin position="93"/>
        <end position="131"/>
    </location>
</feature>
<accession>A0A0D2ITW0</accession>
<feature type="compositionally biased region" description="Basic and acidic residues" evidence="1">
    <location>
        <begin position="52"/>
        <end position="65"/>
    </location>
</feature>
<dbReference type="PANTHER" id="PTHR34693">
    <property type="entry name" value="PROTEIN PAR32"/>
    <property type="match status" value="1"/>
</dbReference>
<dbReference type="InterPro" id="IPR022024">
    <property type="entry name" value="DUF3602"/>
</dbReference>
<dbReference type="VEuPathDB" id="FungiDB:Z518_10318"/>
<dbReference type="GeneID" id="25298389"/>
<gene>
    <name evidence="2" type="ORF">Z518_10318</name>
</gene>
<proteinExistence type="predicted"/>
<dbReference type="Pfam" id="PF12223">
    <property type="entry name" value="DUF3602"/>
    <property type="match status" value="1"/>
</dbReference>
<dbReference type="OrthoDB" id="3063476at2759"/>
<keyword evidence="3" id="KW-1185">Reference proteome</keyword>
<feature type="compositionally biased region" description="Polar residues" evidence="1">
    <location>
        <begin position="28"/>
        <end position="41"/>
    </location>
</feature>
<dbReference type="Proteomes" id="UP000053617">
    <property type="component" value="Unassembled WGS sequence"/>
</dbReference>
<dbReference type="PANTHER" id="PTHR34693:SF1">
    <property type="entry name" value="PROTEIN PAR32"/>
    <property type="match status" value="1"/>
</dbReference>
<dbReference type="InterPro" id="IPR053203">
    <property type="entry name" value="Cisplatin_resist-associated"/>
</dbReference>
<protein>
    <submittedName>
        <fullName evidence="2">Rhinocladiella mackenziei CBS 650.93 unplaced genomic scaffold supercont1.9, whole genome shotgun sequence</fullName>
    </submittedName>
</protein>
<feature type="region of interest" description="Disordered" evidence="1">
    <location>
        <begin position="1"/>
        <end position="143"/>
    </location>
</feature>
<dbReference type="AlphaFoldDB" id="A0A0D2ITW0"/>
<reference evidence="2 3" key="1">
    <citation type="submission" date="2015-01" db="EMBL/GenBank/DDBJ databases">
        <title>The Genome Sequence of Rhinocladiella mackenzie CBS 650.93.</title>
        <authorList>
            <consortium name="The Broad Institute Genomics Platform"/>
            <person name="Cuomo C."/>
            <person name="de Hoog S."/>
            <person name="Gorbushina A."/>
            <person name="Stielow B."/>
            <person name="Teixiera M."/>
            <person name="Abouelleil A."/>
            <person name="Chapman S.B."/>
            <person name="Priest M."/>
            <person name="Young S.K."/>
            <person name="Wortman J."/>
            <person name="Nusbaum C."/>
            <person name="Birren B."/>
        </authorList>
    </citation>
    <scope>NUCLEOTIDE SEQUENCE [LARGE SCALE GENOMIC DNA]</scope>
    <source>
        <strain evidence="2 3">CBS 650.93</strain>
    </source>
</reference>
<dbReference type="HOGENOM" id="CLU_082191_1_1_1"/>
<evidence type="ECO:0000313" key="3">
    <source>
        <dbReference type="Proteomes" id="UP000053617"/>
    </source>
</evidence>